<dbReference type="Gramene" id="ONI33438">
    <property type="protein sequence ID" value="ONI33438"/>
    <property type="gene ID" value="PRUPE_1G424000"/>
</dbReference>
<dbReference type="AlphaFoldDB" id="A0A251RBD8"/>
<dbReference type="GO" id="GO:0000981">
    <property type="term" value="F:DNA-binding transcription factor activity, RNA polymerase II-specific"/>
    <property type="evidence" value="ECO:0000318"/>
    <property type="project" value="GO_Central"/>
</dbReference>
<proteinExistence type="predicted"/>
<evidence type="ECO:0000256" key="3">
    <source>
        <dbReference type="ARBA" id="ARBA00023125"/>
    </source>
</evidence>
<keyword evidence="5" id="KW-0539">Nucleus</keyword>
<evidence type="ECO:0000256" key="5">
    <source>
        <dbReference type="ARBA" id="ARBA00023242"/>
    </source>
</evidence>
<evidence type="ECO:0000313" key="8">
    <source>
        <dbReference type="Proteomes" id="UP000006882"/>
    </source>
</evidence>
<organism evidence="7 8">
    <name type="scientific">Prunus persica</name>
    <name type="common">Peach</name>
    <name type="synonym">Amygdalus persica</name>
    <dbReference type="NCBI Taxonomy" id="3760"/>
    <lineage>
        <taxon>Eukaryota</taxon>
        <taxon>Viridiplantae</taxon>
        <taxon>Streptophyta</taxon>
        <taxon>Embryophyta</taxon>
        <taxon>Tracheophyta</taxon>
        <taxon>Spermatophyta</taxon>
        <taxon>Magnoliopsida</taxon>
        <taxon>eudicotyledons</taxon>
        <taxon>Gunneridae</taxon>
        <taxon>Pentapetalae</taxon>
        <taxon>rosids</taxon>
        <taxon>fabids</taxon>
        <taxon>Rosales</taxon>
        <taxon>Rosaceae</taxon>
        <taxon>Amygdaloideae</taxon>
        <taxon>Amygdaleae</taxon>
        <taxon>Prunus</taxon>
    </lineage>
</organism>
<dbReference type="GO" id="GO:0005634">
    <property type="term" value="C:nucleus"/>
    <property type="evidence" value="ECO:0000318"/>
    <property type="project" value="GO_Central"/>
</dbReference>
<dbReference type="Proteomes" id="UP000006882">
    <property type="component" value="Chromosome G1"/>
</dbReference>
<sequence length="99" mass="11083">MEGELQTTKHHHQPALNFHGKARTSRAAATDPESLYARNLVPNGTKVDLSTMLEEAVDYVKFLQLQIKLLSSDDTWMYAPIAYIGMDIGLNLQKISPLL</sequence>
<evidence type="ECO:0000256" key="2">
    <source>
        <dbReference type="ARBA" id="ARBA00023015"/>
    </source>
</evidence>
<feature type="region of interest" description="Disordered" evidence="6">
    <location>
        <begin position="1"/>
        <end position="30"/>
    </location>
</feature>
<evidence type="ECO:0000256" key="6">
    <source>
        <dbReference type="SAM" id="MobiDB-lite"/>
    </source>
</evidence>
<dbReference type="SUPFAM" id="SSF47459">
    <property type="entry name" value="HLH, helix-loop-helix DNA-binding domain"/>
    <property type="match status" value="1"/>
</dbReference>
<dbReference type="InterPro" id="IPR036638">
    <property type="entry name" value="HLH_DNA-bd_sf"/>
</dbReference>
<keyword evidence="8" id="KW-1185">Reference proteome</keyword>
<evidence type="ECO:0000256" key="4">
    <source>
        <dbReference type="ARBA" id="ARBA00023163"/>
    </source>
</evidence>
<gene>
    <name evidence="7" type="ORF">PRUPE_1G424000</name>
</gene>
<evidence type="ECO:0000313" key="7">
    <source>
        <dbReference type="EMBL" id="ONI33438.1"/>
    </source>
</evidence>
<keyword evidence="3" id="KW-0238">DNA-binding</keyword>
<comment type="subcellular location">
    <subcellularLocation>
        <location evidence="1">Nucleus</location>
    </subcellularLocation>
</comment>
<dbReference type="PANTHER" id="PTHR16223:SF330">
    <property type="entry name" value="OS03G0205300 PROTEIN"/>
    <property type="match status" value="1"/>
</dbReference>
<dbReference type="InterPro" id="IPR045843">
    <property type="entry name" value="IND-like"/>
</dbReference>
<dbReference type="SMR" id="A0A251RBD8"/>
<protein>
    <recommendedName>
        <fullName evidence="9">BHLH domain-containing protein</fullName>
    </recommendedName>
</protein>
<dbReference type="EMBL" id="CM007651">
    <property type="protein sequence ID" value="ONI33438.1"/>
    <property type="molecule type" value="Genomic_DNA"/>
</dbReference>
<keyword evidence="4" id="KW-0804">Transcription</keyword>
<name>A0A251RBD8_PRUPE</name>
<dbReference type="GO" id="GO:0046983">
    <property type="term" value="F:protein dimerization activity"/>
    <property type="evidence" value="ECO:0007669"/>
    <property type="project" value="InterPro"/>
</dbReference>
<accession>A0A251RBD8</accession>
<reference evidence="7 8" key="1">
    <citation type="journal article" date="2013" name="Nat. Genet.">
        <title>The high-quality draft genome of peach (Prunus persica) identifies unique patterns of genetic diversity, domestication and genome evolution.</title>
        <authorList>
            <consortium name="International Peach Genome Initiative"/>
            <person name="Verde I."/>
            <person name="Abbott A.G."/>
            <person name="Scalabrin S."/>
            <person name="Jung S."/>
            <person name="Shu S."/>
            <person name="Marroni F."/>
            <person name="Zhebentyayeva T."/>
            <person name="Dettori M.T."/>
            <person name="Grimwood J."/>
            <person name="Cattonaro F."/>
            <person name="Zuccolo A."/>
            <person name="Rossini L."/>
            <person name="Jenkins J."/>
            <person name="Vendramin E."/>
            <person name="Meisel L.A."/>
            <person name="Decroocq V."/>
            <person name="Sosinski B."/>
            <person name="Prochnik S."/>
            <person name="Mitros T."/>
            <person name="Policriti A."/>
            <person name="Cipriani G."/>
            <person name="Dondini L."/>
            <person name="Ficklin S."/>
            <person name="Goodstein D.M."/>
            <person name="Xuan P."/>
            <person name="Del Fabbro C."/>
            <person name="Aramini V."/>
            <person name="Copetti D."/>
            <person name="Gonzalez S."/>
            <person name="Horner D.S."/>
            <person name="Falchi R."/>
            <person name="Lucas S."/>
            <person name="Mica E."/>
            <person name="Maldonado J."/>
            <person name="Lazzari B."/>
            <person name="Bielenberg D."/>
            <person name="Pirona R."/>
            <person name="Miculan M."/>
            <person name="Barakat A."/>
            <person name="Testolin R."/>
            <person name="Stella A."/>
            <person name="Tartarini S."/>
            <person name="Tonutti P."/>
            <person name="Arus P."/>
            <person name="Orellana A."/>
            <person name="Wells C."/>
            <person name="Main D."/>
            <person name="Vizzotto G."/>
            <person name="Silva H."/>
            <person name="Salamini F."/>
            <person name="Schmutz J."/>
            <person name="Morgante M."/>
            <person name="Rokhsar D.S."/>
        </authorList>
    </citation>
    <scope>NUCLEOTIDE SEQUENCE [LARGE SCALE GENOMIC DNA]</scope>
    <source>
        <strain evidence="8">cv. Nemared</strain>
    </source>
</reference>
<keyword evidence="2" id="KW-0805">Transcription regulation</keyword>
<evidence type="ECO:0008006" key="9">
    <source>
        <dbReference type="Google" id="ProtNLM"/>
    </source>
</evidence>
<dbReference type="PANTHER" id="PTHR16223">
    <property type="entry name" value="TRANSCRIPTION FACTOR BHLH83-RELATED"/>
    <property type="match status" value="1"/>
</dbReference>
<dbReference type="GO" id="GO:0000978">
    <property type="term" value="F:RNA polymerase II cis-regulatory region sequence-specific DNA binding"/>
    <property type="evidence" value="ECO:0000318"/>
    <property type="project" value="GO_Central"/>
</dbReference>
<dbReference type="STRING" id="3760.A0A251RBD8"/>
<evidence type="ECO:0000256" key="1">
    <source>
        <dbReference type="ARBA" id="ARBA00004123"/>
    </source>
</evidence>
<dbReference type="GO" id="GO:0006357">
    <property type="term" value="P:regulation of transcription by RNA polymerase II"/>
    <property type="evidence" value="ECO:0000318"/>
    <property type="project" value="GO_Central"/>
</dbReference>